<dbReference type="CDD" id="cd10449">
    <property type="entry name" value="GIY-YIG_SLX1_like"/>
    <property type="match status" value="1"/>
</dbReference>
<evidence type="ECO:0000313" key="4">
    <source>
        <dbReference type="Proteomes" id="UP000178370"/>
    </source>
</evidence>
<sequence length="93" mass="11244">MPGRTISNRFYYVYVLESMKDAKQYIGFTTDLRKRMDQHQQGKSFATAPRRPFVLAYYEACRSKIDAMRREDYLKHSEGRRFLVKRLKDYYGK</sequence>
<dbReference type="InterPro" id="IPR000305">
    <property type="entry name" value="GIY-YIG_endonuc"/>
</dbReference>
<dbReference type="Pfam" id="PF01541">
    <property type="entry name" value="GIY-YIG"/>
    <property type="match status" value="1"/>
</dbReference>
<protein>
    <recommendedName>
        <fullName evidence="2">GIY-YIG domain-containing protein</fullName>
    </recommendedName>
</protein>
<feature type="domain" description="GIY-YIG" evidence="2">
    <location>
        <begin position="9"/>
        <end position="84"/>
    </location>
</feature>
<dbReference type="EMBL" id="MFKV01000006">
    <property type="protein sequence ID" value="OGG50858.1"/>
    <property type="molecule type" value="Genomic_DNA"/>
</dbReference>
<dbReference type="InterPro" id="IPR035901">
    <property type="entry name" value="GIY-YIG_endonuc_sf"/>
</dbReference>
<dbReference type="PROSITE" id="PS50164">
    <property type="entry name" value="GIY_YIG"/>
    <property type="match status" value="1"/>
</dbReference>
<accession>A0A1F6CNZ5</accession>
<dbReference type="PANTHER" id="PTHR34477:SF1">
    <property type="entry name" value="UPF0213 PROTEIN YHBQ"/>
    <property type="match status" value="1"/>
</dbReference>
<dbReference type="InterPro" id="IPR050190">
    <property type="entry name" value="UPF0213_domain"/>
</dbReference>
<proteinExistence type="inferred from homology"/>
<dbReference type="Gene3D" id="3.40.1440.10">
    <property type="entry name" value="GIY-YIG endonuclease"/>
    <property type="match status" value="1"/>
</dbReference>
<dbReference type="AlphaFoldDB" id="A0A1F6CNZ5"/>
<dbReference type="PANTHER" id="PTHR34477">
    <property type="entry name" value="UPF0213 PROTEIN YHBQ"/>
    <property type="match status" value="1"/>
</dbReference>
<evidence type="ECO:0000259" key="2">
    <source>
        <dbReference type="PROSITE" id="PS50164"/>
    </source>
</evidence>
<comment type="similarity">
    <text evidence="1">Belongs to the UPF0213 family.</text>
</comment>
<gene>
    <name evidence="3" type="ORF">A2763_00785</name>
</gene>
<evidence type="ECO:0000256" key="1">
    <source>
        <dbReference type="ARBA" id="ARBA00007435"/>
    </source>
</evidence>
<dbReference type="Proteomes" id="UP000178370">
    <property type="component" value="Unassembled WGS sequence"/>
</dbReference>
<dbReference type="SUPFAM" id="SSF82771">
    <property type="entry name" value="GIY-YIG endonuclease"/>
    <property type="match status" value="1"/>
</dbReference>
<organism evidence="3 4">
    <name type="scientific">Candidatus Kaiserbacteria bacterium RIFCSPHIGHO2_01_FULL_54_36</name>
    <dbReference type="NCBI Taxonomy" id="1798482"/>
    <lineage>
        <taxon>Bacteria</taxon>
        <taxon>Candidatus Kaiseribacteriota</taxon>
    </lineage>
</organism>
<dbReference type="STRING" id="1798482.A2763_00785"/>
<name>A0A1F6CNZ5_9BACT</name>
<comment type="caution">
    <text evidence="3">The sequence shown here is derived from an EMBL/GenBank/DDBJ whole genome shotgun (WGS) entry which is preliminary data.</text>
</comment>
<reference evidence="3 4" key="1">
    <citation type="journal article" date="2016" name="Nat. Commun.">
        <title>Thousands of microbial genomes shed light on interconnected biogeochemical processes in an aquifer system.</title>
        <authorList>
            <person name="Anantharaman K."/>
            <person name="Brown C.T."/>
            <person name="Hug L.A."/>
            <person name="Sharon I."/>
            <person name="Castelle C.J."/>
            <person name="Probst A.J."/>
            <person name="Thomas B.C."/>
            <person name="Singh A."/>
            <person name="Wilkins M.J."/>
            <person name="Karaoz U."/>
            <person name="Brodie E.L."/>
            <person name="Williams K.H."/>
            <person name="Hubbard S.S."/>
            <person name="Banfield J.F."/>
        </authorList>
    </citation>
    <scope>NUCLEOTIDE SEQUENCE [LARGE SCALE GENOMIC DNA]</scope>
</reference>
<evidence type="ECO:0000313" key="3">
    <source>
        <dbReference type="EMBL" id="OGG50858.1"/>
    </source>
</evidence>